<feature type="active site" evidence="9">
    <location>
        <position position="121"/>
    </location>
</feature>
<comment type="pathway">
    <text evidence="1 8">Amino-acid biosynthesis; L-lysine biosynthesis via DAP pathway; DL-2,6-diaminopimelate from LL-2,6-diaminopimelate: step 1/1.</text>
</comment>
<feature type="active site" description="Proton acceptor" evidence="8">
    <location>
        <position position="270"/>
    </location>
</feature>
<evidence type="ECO:0000256" key="5">
    <source>
        <dbReference type="ARBA" id="ARBA00023154"/>
    </source>
</evidence>
<feature type="binding site" evidence="8">
    <location>
        <position position="210"/>
    </location>
    <ligand>
        <name>substrate</name>
    </ligand>
</feature>
<dbReference type="InterPro" id="IPR018510">
    <property type="entry name" value="DAP_epimerase_AS"/>
</dbReference>
<evidence type="ECO:0000256" key="4">
    <source>
        <dbReference type="ARBA" id="ARBA00022605"/>
    </source>
</evidence>
<dbReference type="KEGG" id="aad:TC41_1992"/>
<dbReference type="GO" id="GO:0009089">
    <property type="term" value="P:lysine biosynthetic process via diaminopimelate"/>
    <property type="evidence" value="ECO:0007669"/>
    <property type="project" value="UniProtKB-UniRule"/>
</dbReference>
<dbReference type="GO" id="GO:0005829">
    <property type="term" value="C:cytosol"/>
    <property type="evidence" value="ECO:0007669"/>
    <property type="project" value="TreeGrafter"/>
</dbReference>
<comment type="subcellular location">
    <subcellularLocation>
        <location evidence="8">Cytoplasm</location>
    </subcellularLocation>
</comment>
<feature type="binding site" evidence="8">
    <location>
        <begin position="261"/>
        <end position="262"/>
    </location>
    <ligand>
        <name>substrate</name>
    </ligand>
</feature>
<keyword evidence="6 8" id="KW-0413">Isomerase</keyword>
<evidence type="ECO:0000256" key="9">
    <source>
        <dbReference type="PROSITE-ProRule" id="PRU10125"/>
    </source>
</evidence>
<dbReference type="EMBL" id="CP002902">
    <property type="protein sequence ID" value="AEJ43905.1"/>
    <property type="molecule type" value="Genomic_DNA"/>
</dbReference>
<feature type="binding site" evidence="8">
    <location>
        <position position="243"/>
    </location>
    <ligand>
        <name>substrate</name>
    </ligand>
</feature>
<dbReference type="HOGENOM" id="CLU_053306_3_0_9"/>
<gene>
    <name evidence="8 10" type="primary">dapF</name>
    <name evidence="10" type="ordered locus">TC41_1992</name>
</gene>
<feature type="site" description="Could be important to modulate the pK values of the two catalytic cysteine residues" evidence="8">
    <location>
        <position position="212"/>
    </location>
</feature>
<dbReference type="NCBIfam" id="TIGR00652">
    <property type="entry name" value="DapF"/>
    <property type="match status" value="1"/>
</dbReference>
<dbReference type="PANTHER" id="PTHR31689:SF0">
    <property type="entry name" value="DIAMINOPIMELATE EPIMERASE"/>
    <property type="match status" value="1"/>
</dbReference>
<dbReference type="HAMAP" id="MF_00197">
    <property type="entry name" value="DAP_epimerase"/>
    <property type="match status" value="1"/>
</dbReference>
<reference evidence="10 11" key="1">
    <citation type="journal article" date="2011" name="J. Bacteriol.">
        <title>Complete Genome Sequence of Alicyclobacillus acidocaldarius Strain Tc-4-1.</title>
        <authorList>
            <person name="Chen Y."/>
            <person name="He Y."/>
            <person name="Zhang B."/>
            <person name="Yang J."/>
            <person name="Li W."/>
            <person name="Dong Z."/>
            <person name="Hu S."/>
        </authorList>
    </citation>
    <scope>NUCLEOTIDE SEQUENCE [LARGE SCALE GENOMIC DNA]</scope>
    <source>
        <strain evidence="10 11">Tc-4-1</strain>
    </source>
</reference>
<keyword evidence="8" id="KW-0963">Cytoplasm</keyword>
<feature type="binding site" evidence="8">
    <location>
        <begin position="122"/>
        <end position="123"/>
    </location>
    <ligand>
        <name>substrate</name>
    </ligand>
</feature>
<evidence type="ECO:0000313" key="10">
    <source>
        <dbReference type="EMBL" id="AEJ43905.1"/>
    </source>
</evidence>
<feature type="active site" description="Proton donor" evidence="8">
    <location>
        <position position="121"/>
    </location>
</feature>
<dbReference type="Proteomes" id="UP000000292">
    <property type="component" value="Chromosome"/>
</dbReference>
<evidence type="ECO:0000256" key="3">
    <source>
        <dbReference type="ARBA" id="ARBA00013080"/>
    </source>
</evidence>
<feature type="binding site" evidence="8">
    <location>
        <position position="59"/>
    </location>
    <ligand>
        <name>substrate</name>
    </ligand>
</feature>
<dbReference type="Pfam" id="PF01678">
    <property type="entry name" value="DAP_epimerase"/>
    <property type="match status" value="2"/>
</dbReference>
<dbReference type="Gene3D" id="3.10.310.10">
    <property type="entry name" value="Diaminopimelate Epimerase, Chain A, domain 1"/>
    <property type="match status" value="2"/>
</dbReference>
<feature type="site" description="Could be important to modulate the pK values of the two catalytic cysteine residues" evidence="8">
    <location>
        <position position="261"/>
    </location>
</feature>
<dbReference type="AlphaFoldDB" id="F8IE63"/>
<evidence type="ECO:0000313" key="11">
    <source>
        <dbReference type="Proteomes" id="UP000000292"/>
    </source>
</evidence>
<dbReference type="PROSITE" id="PS01326">
    <property type="entry name" value="DAP_EPIMERASE"/>
    <property type="match status" value="1"/>
</dbReference>
<dbReference type="PATRIC" id="fig|1048834.4.peg.1880"/>
<dbReference type="UniPathway" id="UPA00034">
    <property type="reaction ID" value="UER00025"/>
</dbReference>
<reference evidence="11" key="2">
    <citation type="submission" date="2011-06" db="EMBL/GenBank/DDBJ databases">
        <title>The complete genome sequence of Alicyclobacillus acidocaldarius sp. Tc-4-1.</title>
        <authorList>
            <person name="Chen Y."/>
            <person name="He Y."/>
            <person name="Dong Z."/>
            <person name="Hu S."/>
        </authorList>
    </citation>
    <scope>NUCLEOTIDE SEQUENCE [LARGE SCALE GENOMIC DNA]</scope>
    <source>
        <strain evidence="11">Tc-4-1</strain>
    </source>
</reference>
<evidence type="ECO:0000256" key="6">
    <source>
        <dbReference type="ARBA" id="ARBA00023235"/>
    </source>
</evidence>
<keyword evidence="5 8" id="KW-0457">Lysine biosynthesis</keyword>
<organism evidence="10 11">
    <name type="scientific">Alicyclobacillus acidocaldarius (strain Tc-4-1)</name>
    <name type="common">Bacillus acidocaldarius</name>
    <dbReference type="NCBI Taxonomy" id="1048834"/>
    <lineage>
        <taxon>Bacteria</taxon>
        <taxon>Bacillati</taxon>
        <taxon>Bacillota</taxon>
        <taxon>Bacilli</taxon>
        <taxon>Bacillales</taxon>
        <taxon>Alicyclobacillaceae</taxon>
        <taxon>Alicyclobacillus</taxon>
    </lineage>
</organism>
<evidence type="ECO:0000256" key="7">
    <source>
        <dbReference type="ARBA" id="ARBA00051712"/>
    </source>
</evidence>
<proteinExistence type="inferred from homology"/>
<comment type="subunit">
    <text evidence="8">Homodimer.</text>
</comment>
<feature type="binding site" evidence="8">
    <location>
        <begin position="271"/>
        <end position="272"/>
    </location>
    <ligand>
        <name>substrate</name>
    </ligand>
</feature>
<evidence type="ECO:0000256" key="8">
    <source>
        <dbReference type="HAMAP-Rule" id="MF_00197"/>
    </source>
</evidence>
<comment type="catalytic activity">
    <reaction evidence="7 8">
        <text>(2S,6S)-2,6-diaminopimelate = meso-2,6-diaminopimelate</text>
        <dbReference type="Rhea" id="RHEA:15393"/>
        <dbReference type="ChEBI" id="CHEBI:57609"/>
        <dbReference type="ChEBI" id="CHEBI:57791"/>
        <dbReference type="EC" id="5.1.1.7"/>
    </reaction>
</comment>
<protein>
    <recommendedName>
        <fullName evidence="3 8">Diaminopimelate epimerase</fullName>
        <shortName evidence="8">DAP epimerase</shortName>
        <ecNumber evidence="3 8">5.1.1.7</ecNumber>
    </recommendedName>
    <alternativeName>
        <fullName evidence="8">PLP-independent amino acid racemase</fullName>
    </alternativeName>
</protein>
<evidence type="ECO:0000256" key="2">
    <source>
        <dbReference type="ARBA" id="ARBA00010219"/>
    </source>
</evidence>
<feature type="binding site" evidence="8">
    <location>
        <position position="112"/>
    </location>
    <ligand>
        <name>substrate</name>
    </ligand>
</feature>
<dbReference type="STRING" id="1048834.TC41_1992"/>
<dbReference type="PANTHER" id="PTHR31689">
    <property type="entry name" value="DIAMINOPIMELATE EPIMERASE, CHLOROPLASTIC"/>
    <property type="match status" value="1"/>
</dbReference>
<dbReference type="GO" id="GO:0008837">
    <property type="term" value="F:diaminopimelate epimerase activity"/>
    <property type="evidence" value="ECO:0007669"/>
    <property type="project" value="UniProtKB-UniRule"/>
</dbReference>
<name>F8IE63_ALIAT</name>
<comment type="function">
    <text evidence="8">Catalyzes the stereoinversion of LL-2,6-diaminopimelate (L,L-DAP) to meso-diaminopimelate (meso-DAP), a precursor of L-lysine and an essential component of the bacterial peptidoglycan.</text>
</comment>
<comment type="caution">
    <text evidence="8">Lacks conserved residue(s) required for the propagation of feature annotation.</text>
</comment>
<dbReference type="eggNOG" id="COG0253">
    <property type="taxonomic scope" value="Bacteria"/>
</dbReference>
<sequence length="326" mass="35524">MSELASSAARFRISTAANDYIIQGITEVCNESFHRWPDFFNRAQGGVRMQFFKMHALGNNYVFVDTARTTLPTDDLPSLARRVSDVRRGIGSDGLILVTPSDSADVGMRIWNADGSEAESCGNGLRCVARYAYERGLVDATHFSIETKAGVVAAQVHLDVKGRVRLVTIDMGEARFGTEAVPYRGTDRGDDVRVQAGGASYMGTLVSMGNPHFVTLVDCVDEVDVERVGRAIESHPDFPERVNVEFVSVLAPDEIDFRVYERGSGVTFACGTGACASVAALAKKGFVRNRVTVHLLGGDLDIEIRADGHVWMTGEAHWVCEGTYYA</sequence>
<accession>F8IE63</accession>
<dbReference type="InterPro" id="IPR001653">
    <property type="entry name" value="DAP_epimerase_DapF"/>
</dbReference>
<dbReference type="SUPFAM" id="SSF54506">
    <property type="entry name" value="Diaminopimelate epimerase-like"/>
    <property type="match status" value="1"/>
</dbReference>
<dbReference type="EC" id="5.1.1.7" evidence="3 8"/>
<comment type="similarity">
    <text evidence="2 8">Belongs to the diaminopimelate epimerase family.</text>
</comment>
<keyword evidence="4 8" id="KW-0028">Amino-acid biosynthesis</keyword>
<evidence type="ECO:0000256" key="1">
    <source>
        <dbReference type="ARBA" id="ARBA00005196"/>
    </source>
</evidence>